<dbReference type="Proteomes" id="UP000663872">
    <property type="component" value="Unassembled WGS sequence"/>
</dbReference>
<gene>
    <name evidence="2" type="ORF">GRG538_LOCUS4125</name>
    <name evidence="3" type="ORF">QYT958_LOCUS20998</name>
</gene>
<name>A0A817UX89_9BILA</name>
<proteinExistence type="predicted"/>
<feature type="chain" id="PRO_5036232301" evidence="1">
    <location>
        <begin position="24"/>
        <end position="67"/>
    </location>
</feature>
<dbReference type="AlphaFoldDB" id="A0A817UX89"/>
<organism evidence="2 4">
    <name type="scientific">Rotaria socialis</name>
    <dbReference type="NCBI Taxonomy" id="392032"/>
    <lineage>
        <taxon>Eukaryota</taxon>
        <taxon>Metazoa</taxon>
        <taxon>Spiralia</taxon>
        <taxon>Gnathifera</taxon>
        <taxon>Rotifera</taxon>
        <taxon>Eurotatoria</taxon>
        <taxon>Bdelloidea</taxon>
        <taxon>Philodinida</taxon>
        <taxon>Philodinidae</taxon>
        <taxon>Rotaria</taxon>
    </lineage>
</organism>
<sequence length="67" mass="7782">MFRSLLNLLAIGLIVGFQHQIHAQPLHDSMQVQSPTPLDAKTNEIKPLFRMGYFMRLPFLRLIPSHR</sequence>
<dbReference type="Proteomes" id="UP000663848">
    <property type="component" value="Unassembled WGS sequence"/>
</dbReference>
<evidence type="ECO:0000313" key="2">
    <source>
        <dbReference type="EMBL" id="CAF3335563.1"/>
    </source>
</evidence>
<protein>
    <submittedName>
        <fullName evidence="2">Uncharacterized protein</fullName>
    </submittedName>
</protein>
<accession>A0A817UX89</accession>
<evidence type="ECO:0000256" key="1">
    <source>
        <dbReference type="SAM" id="SignalP"/>
    </source>
</evidence>
<evidence type="ECO:0000313" key="3">
    <source>
        <dbReference type="EMBL" id="CAF4751176.1"/>
    </source>
</evidence>
<feature type="signal peptide" evidence="1">
    <location>
        <begin position="1"/>
        <end position="23"/>
    </location>
</feature>
<dbReference type="EMBL" id="CAJOBR010003750">
    <property type="protein sequence ID" value="CAF4751176.1"/>
    <property type="molecule type" value="Genomic_DNA"/>
</dbReference>
<comment type="caution">
    <text evidence="2">The sequence shown here is derived from an EMBL/GenBank/DDBJ whole genome shotgun (WGS) entry which is preliminary data.</text>
</comment>
<keyword evidence="1" id="KW-0732">Signal</keyword>
<evidence type="ECO:0000313" key="4">
    <source>
        <dbReference type="Proteomes" id="UP000663872"/>
    </source>
</evidence>
<reference evidence="2" key="1">
    <citation type="submission" date="2021-02" db="EMBL/GenBank/DDBJ databases">
        <authorList>
            <person name="Nowell W R."/>
        </authorList>
    </citation>
    <scope>NUCLEOTIDE SEQUENCE</scope>
</reference>
<dbReference type="EMBL" id="CAJNYT010000156">
    <property type="protein sequence ID" value="CAF3335563.1"/>
    <property type="molecule type" value="Genomic_DNA"/>
</dbReference>